<proteinExistence type="predicted"/>
<evidence type="ECO:0000256" key="1">
    <source>
        <dbReference type="SAM" id="SignalP"/>
    </source>
</evidence>
<name>A0A6H2DJK7_9SPHN</name>
<dbReference type="Proteomes" id="UP000501600">
    <property type="component" value="Chromosome"/>
</dbReference>
<accession>A0A6H2DJK7</accession>
<keyword evidence="3" id="KW-1185">Reference proteome</keyword>
<organism evidence="2 3">
    <name type="scientific">Parasphingorhabdus halotolerans</name>
    <dbReference type="NCBI Taxonomy" id="2725558"/>
    <lineage>
        <taxon>Bacteria</taxon>
        <taxon>Pseudomonadati</taxon>
        <taxon>Pseudomonadota</taxon>
        <taxon>Alphaproteobacteria</taxon>
        <taxon>Sphingomonadales</taxon>
        <taxon>Sphingomonadaceae</taxon>
        <taxon>Parasphingorhabdus</taxon>
    </lineage>
</organism>
<gene>
    <name evidence="2" type="ORF">HF685_02880</name>
</gene>
<evidence type="ECO:0008006" key="4">
    <source>
        <dbReference type="Google" id="ProtNLM"/>
    </source>
</evidence>
<keyword evidence="1" id="KW-0732">Signal</keyword>
<dbReference type="KEGG" id="phao:HF685_02880"/>
<sequence length="204" mass="21757">MSSRFLIIAVLMSATVAQAQDDDRHPVAENNNWSIMDSDCSIDAEWADGKGVVVSLHEGHYDLEVYYPKFKGVIGEKVIPVKIGAGEHFADAKTYDVLGYNVPENKSYTAGITDDLLDRIAESNALQLYRGNILLADLDVSGFREAFTKLKSCEAEKNDAAALAADDAMASDSYAEGMSDAAADAAAAAAEAVDNAAVDAMKPQ</sequence>
<evidence type="ECO:0000313" key="3">
    <source>
        <dbReference type="Proteomes" id="UP000501600"/>
    </source>
</evidence>
<dbReference type="EMBL" id="CP051217">
    <property type="protein sequence ID" value="QJB68378.1"/>
    <property type="molecule type" value="Genomic_DNA"/>
</dbReference>
<feature type="signal peptide" evidence="1">
    <location>
        <begin position="1"/>
        <end position="19"/>
    </location>
</feature>
<dbReference type="AlphaFoldDB" id="A0A6H2DJK7"/>
<reference evidence="2 3" key="1">
    <citation type="submission" date="2020-04" db="EMBL/GenBank/DDBJ databases">
        <title>Genome sequence for Sphingorhabdus sp. strain M1.</title>
        <authorList>
            <person name="Park S.-J."/>
        </authorList>
    </citation>
    <scope>NUCLEOTIDE SEQUENCE [LARGE SCALE GENOMIC DNA]</scope>
    <source>
        <strain evidence="2 3">JK6</strain>
    </source>
</reference>
<feature type="chain" id="PRO_5026228240" description="KTSC domain-containing protein" evidence="1">
    <location>
        <begin position="20"/>
        <end position="204"/>
    </location>
</feature>
<evidence type="ECO:0000313" key="2">
    <source>
        <dbReference type="EMBL" id="QJB68378.1"/>
    </source>
</evidence>
<dbReference type="RefSeq" id="WP_168818222.1">
    <property type="nucleotide sequence ID" value="NZ_CP051217.1"/>
</dbReference>
<protein>
    <recommendedName>
        <fullName evidence="4">KTSC domain-containing protein</fullName>
    </recommendedName>
</protein>